<sequence length="196" mass="23574">MANYCYTQYTIFGPYDICKKCLNKIQSWILDDSQNDWSLYGISKKANIKLDNYKGEIDYISKDVEENDEYSNFMIELQTAWIPRHDIIKLILNKYFPDLEYRYLSEEPYNKIFESNDINQDFYDVEYLISSINDEYNYLNENICGYYTRNELEDLLFKDNITSEIFNDSLDILKKMYKVDIQYIKYISEGNNKIAN</sequence>
<accession>A0A378NRZ1</accession>
<name>A0A378NRZ1_9FIRM</name>
<dbReference type="EMBL" id="UGPP01000001">
    <property type="protein sequence ID" value="STY71142.1"/>
    <property type="molecule type" value="Genomic_DNA"/>
</dbReference>
<evidence type="ECO:0000313" key="1">
    <source>
        <dbReference type="EMBL" id="STY71142.1"/>
    </source>
</evidence>
<dbReference type="AlphaFoldDB" id="A0A378NRZ1"/>
<proteinExistence type="predicted"/>
<dbReference type="RefSeq" id="WP_115151515.1">
    <property type="nucleotide sequence ID" value="NZ_UGPP01000001.1"/>
</dbReference>
<dbReference type="Proteomes" id="UP000255234">
    <property type="component" value="Unassembled WGS sequence"/>
</dbReference>
<organism evidence="1 2">
    <name type="scientific">Megamonas hypermegale</name>
    <dbReference type="NCBI Taxonomy" id="158847"/>
    <lineage>
        <taxon>Bacteria</taxon>
        <taxon>Bacillati</taxon>
        <taxon>Bacillota</taxon>
        <taxon>Negativicutes</taxon>
        <taxon>Selenomonadales</taxon>
        <taxon>Selenomonadaceae</taxon>
        <taxon>Megamonas</taxon>
    </lineage>
</organism>
<reference evidence="1 2" key="1">
    <citation type="submission" date="2018-06" db="EMBL/GenBank/DDBJ databases">
        <authorList>
            <consortium name="Pathogen Informatics"/>
            <person name="Doyle S."/>
        </authorList>
    </citation>
    <scope>NUCLEOTIDE SEQUENCE [LARGE SCALE GENOMIC DNA]</scope>
    <source>
        <strain evidence="1 2">NCTC10571</strain>
    </source>
</reference>
<evidence type="ECO:0000313" key="2">
    <source>
        <dbReference type="Proteomes" id="UP000255234"/>
    </source>
</evidence>
<gene>
    <name evidence="1" type="ORF">NCTC10571_01294</name>
</gene>
<protein>
    <submittedName>
        <fullName evidence="1">Uncharacterized protein</fullName>
    </submittedName>
</protein>